<feature type="transmembrane region" description="Helical" evidence="1">
    <location>
        <begin position="232"/>
        <end position="254"/>
    </location>
</feature>
<dbReference type="RefSeq" id="WP_143783798.1">
    <property type="nucleotide sequence ID" value="NZ_CP041616.1"/>
</dbReference>
<keyword evidence="1" id="KW-0812">Transmembrane</keyword>
<dbReference type="KEGG" id="orz:FNH13_12945"/>
<organism evidence="2 3">
    <name type="scientific">Ornithinimicrobium ciconiae</name>
    <dbReference type="NCBI Taxonomy" id="2594265"/>
    <lineage>
        <taxon>Bacteria</taxon>
        <taxon>Bacillati</taxon>
        <taxon>Actinomycetota</taxon>
        <taxon>Actinomycetes</taxon>
        <taxon>Micrococcales</taxon>
        <taxon>Ornithinimicrobiaceae</taxon>
        <taxon>Ornithinimicrobium</taxon>
    </lineage>
</organism>
<protein>
    <submittedName>
        <fullName evidence="2">Uncharacterized protein</fullName>
    </submittedName>
</protein>
<dbReference type="OrthoDB" id="3729127at2"/>
<evidence type="ECO:0000313" key="3">
    <source>
        <dbReference type="Proteomes" id="UP000315395"/>
    </source>
</evidence>
<dbReference type="InterPro" id="IPR036689">
    <property type="entry name" value="ESAT-6-like_sf"/>
</dbReference>
<dbReference type="EMBL" id="CP041616">
    <property type="protein sequence ID" value="QDO89121.1"/>
    <property type="molecule type" value="Genomic_DNA"/>
</dbReference>
<evidence type="ECO:0000256" key="1">
    <source>
        <dbReference type="SAM" id="Phobius"/>
    </source>
</evidence>
<dbReference type="AlphaFoldDB" id="A0A516GC64"/>
<keyword evidence="3" id="KW-1185">Reference proteome</keyword>
<proteinExistence type="predicted"/>
<name>A0A516GC64_9MICO</name>
<dbReference type="Proteomes" id="UP000315395">
    <property type="component" value="Chromosome"/>
</dbReference>
<reference evidence="2 3" key="1">
    <citation type="submission" date="2019-07" db="EMBL/GenBank/DDBJ databases">
        <title>complete genome sequencing of Ornithinimicrobium sp. H23M54.</title>
        <authorList>
            <person name="Bae J.-W."/>
            <person name="Lee S.-Y."/>
        </authorList>
    </citation>
    <scope>NUCLEOTIDE SEQUENCE [LARGE SCALE GENOMIC DNA]</scope>
    <source>
        <strain evidence="2 3">H23M54</strain>
    </source>
</reference>
<accession>A0A516GC64</accession>
<keyword evidence="1" id="KW-0472">Membrane</keyword>
<keyword evidence="1" id="KW-1133">Transmembrane helix</keyword>
<dbReference type="SUPFAM" id="SSF140453">
    <property type="entry name" value="EsxAB dimer-like"/>
    <property type="match status" value="1"/>
</dbReference>
<feature type="transmembrane region" description="Helical" evidence="1">
    <location>
        <begin position="274"/>
        <end position="306"/>
    </location>
</feature>
<evidence type="ECO:0000313" key="2">
    <source>
        <dbReference type="EMBL" id="QDO89121.1"/>
    </source>
</evidence>
<sequence>MTALATRPDDLRLAAQTLVRGRAELEEVAARLTRAAQESTSGWQGVAALGQRTATARMHAAVVARCAPVSEVSSALADLADQAAHAQSVVRAAQRDAQEAGAERSRLIRSLSTVTDPVELEVLRQRITVLEVMIRRSGDEIAWAENQLERGRQWVDRVLRDSWLGVGVDDLADLVQAGEGLAPLWRGGGLVVVGGRVLLSSVRLARAFDPFARAVIEARLDRLLKVVMKRPVLALLTMAPARVIVPVVVISGAIPDVIDGGGYEGWQGFTLRVTAALAIPGAVAMVMPHPVVAGIGAVTVGGYYLAKGGFALHDHRILLAQVGAQIYRRRHEIVKIATTVLRPSPAFPLGPLGPMAPLVPRPRDLLDELPRLEELRSLLPGIGGPIGVPRVPIELGPRLPAIPLPSLGVVGAGLLLPRLGRLF</sequence>
<gene>
    <name evidence="2" type="ORF">FNH13_12945</name>
</gene>